<feature type="non-terminal residue" evidence="1">
    <location>
        <position position="66"/>
    </location>
</feature>
<organism evidence="1 2">
    <name type="scientific">Trifolium medium</name>
    <dbReference type="NCBI Taxonomy" id="97028"/>
    <lineage>
        <taxon>Eukaryota</taxon>
        <taxon>Viridiplantae</taxon>
        <taxon>Streptophyta</taxon>
        <taxon>Embryophyta</taxon>
        <taxon>Tracheophyta</taxon>
        <taxon>Spermatophyta</taxon>
        <taxon>Magnoliopsida</taxon>
        <taxon>eudicotyledons</taxon>
        <taxon>Gunneridae</taxon>
        <taxon>Pentapetalae</taxon>
        <taxon>rosids</taxon>
        <taxon>fabids</taxon>
        <taxon>Fabales</taxon>
        <taxon>Fabaceae</taxon>
        <taxon>Papilionoideae</taxon>
        <taxon>50 kb inversion clade</taxon>
        <taxon>NPAAA clade</taxon>
        <taxon>Hologalegina</taxon>
        <taxon>IRL clade</taxon>
        <taxon>Trifolieae</taxon>
        <taxon>Trifolium</taxon>
    </lineage>
</organism>
<gene>
    <name evidence="1" type="ORF">A2U01_0001625</name>
</gene>
<reference evidence="1 2" key="1">
    <citation type="journal article" date="2018" name="Front. Plant Sci.">
        <title>Red Clover (Trifolium pratense) and Zigzag Clover (T. medium) - A Picture of Genomic Similarities and Differences.</title>
        <authorList>
            <person name="Dluhosova J."/>
            <person name="Istvanek J."/>
            <person name="Nedelnik J."/>
            <person name="Repkova J."/>
        </authorList>
    </citation>
    <scope>NUCLEOTIDE SEQUENCE [LARGE SCALE GENOMIC DNA]</scope>
    <source>
        <strain evidence="2">cv. 10/8</strain>
        <tissue evidence="1">Leaf</tissue>
    </source>
</reference>
<evidence type="ECO:0000313" key="1">
    <source>
        <dbReference type="EMBL" id="MCH80850.1"/>
    </source>
</evidence>
<protein>
    <submittedName>
        <fullName evidence="1">TMV resistance protein N</fullName>
    </submittedName>
</protein>
<dbReference type="EMBL" id="LXQA010001563">
    <property type="protein sequence ID" value="MCH80850.1"/>
    <property type="molecule type" value="Genomic_DNA"/>
</dbReference>
<dbReference type="AlphaFoldDB" id="A0A392M0P1"/>
<accession>A0A392M0P1</accession>
<sequence>MSFNDQDWKNVTSNLGPGDNVGIFVAFGHELTVKKTAVYLIYDQSITMEVDADEQDALKNNVDVNT</sequence>
<keyword evidence="2" id="KW-1185">Reference proteome</keyword>
<evidence type="ECO:0000313" key="2">
    <source>
        <dbReference type="Proteomes" id="UP000265520"/>
    </source>
</evidence>
<proteinExistence type="predicted"/>
<comment type="caution">
    <text evidence="1">The sequence shown here is derived from an EMBL/GenBank/DDBJ whole genome shotgun (WGS) entry which is preliminary data.</text>
</comment>
<dbReference type="Proteomes" id="UP000265520">
    <property type="component" value="Unassembled WGS sequence"/>
</dbReference>
<name>A0A392M0P1_9FABA</name>